<proteinExistence type="predicted"/>
<reference evidence="1 2" key="1">
    <citation type="submission" date="2015-09" db="EMBL/GenBank/DDBJ databases">
        <title>Heavy metals and arsenic resistance mechanisms in polyextremophilic archaea of the family Ferroplasmaceae.</title>
        <authorList>
            <person name="Bulaev A.G."/>
            <person name="Kanygina A.V."/>
        </authorList>
    </citation>
    <scope>NUCLEOTIDE SEQUENCE [LARGE SCALE GENOMIC DNA]</scope>
    <source>
        <strain evidence="1 2">BH2</strain>
    </source>
</reference>
<dbReference type="Proteomes" id="UP000050301">
    <property type="component" value="Unassembled WGS sequence"/>
</dbReference>
<evidence type="ECO:0000313" key="1">
    <source>
        <dbReference type="EMBL" id="KQB34832.1"/>
    </source>
</evidence>
<evidence type="ECO:0000313" key="2">
    <source>
        <dbReference type="Proteomes" id="UP000050301"/>
    </source>
</evidence>
<dbReference type="EMBL" id="LKBH01000214">
    <property type="protein sequence ID" value="KQB34832.1"/>
    <property type="molecule type" value="Genomic_DNA"/>
</dbReference>
<gene>
    <name evidence="1" type="ORF">AOG55_08945</name>
</gene>
<name>A0A0Q0RXS2_9ARCH</name>
<keyword evidence="2" id="KW-1185">Reference proteome</keyword>
<accession>A0A0Q0RXS2</accession>
<protein>
    <submittedName>
        <fullName evidence="1">Uncharacterized protein</fullName>
    </submittedName>
</protein>
<dbReference type="RefSeq" id="WP_052656882.1">
    <property type="nucleotide sequence ID" value="NZ_LKBH01000214.1"/>
</dbReference>
<comment type="caution">
    <text evidence="1">The sequence shown here is derived from an EMBL/GenBank/DDBJ whole genome shotgun (WGS) entry which is preliminary data.</text>
</comment>
<dbReference type="InParanoid" id="A0A0Q0RXS2"/>
<sequence length="185" mass="22041">MVYLLFPKRITLENNISLEITKDKVKDEELFALLVPEERVDEVVNYLKKNEGFSSALPSFDKGEDYGISRILIPPWELHMRIYNYCIIPGMAKINAHIEIARKYLQHLNFRYVQPVIYEPYKFYKKIFSEFLLLYNSRYTVQNIDENYWFRLQNPVGRLIPWTPSGVISYTFSSIAERIRRASKK</sequence>
<dbReference type="AlphaFoldDB" id="A0A0Q0RXS2"/>
<dbReference type="GeneID" id="84221329"/>
<organism evidence="1 2">
    <name type="scientific">Acidiplasma cupricumulans</name>
    <dbReference type="NCBI Taxonomy" id="312540"/>
    <lineage>
        <taxon>Archaea</taxon>
        <taxon>Methanobacteriati</taxon>
        <taxon>Thermoplasmatota</taxon>
        <taxon>Thermoplasmata</taxon>
        <taxon>Thermoplasmatales</taxon>
        <taxon>Ferroplasmaceae</taxon>
        <taxon>Acidiplasma</taxon>
    </lineage>
</organism>